<organism evidence="2 3">
    <name type="scientific">Acorus gramineus</name>
    <name type="common">Dwarf sweet flag</name>
    <dbReference type="NCBI Taxonomy" id="55184"/>
    <lineage>
        <taxon>Eukaryota</taxon>
        <taxon>Viridiplantae</taxon>
        <taxon>Streptophyta</taxon>
        <taxon>Embryophyta</taxon>
        <taxon>Tracheophyta</taxon>
        <taxon>Spermatophyta</taxon>
        <taxon>Magnoliopsida</taxon>
        <taxon>Liliopsida</taxon>
        <taxon>Acoraceae</taxon>
        <taxon>Acorus</taxon>
    </lineage>
</organism>
<dbReference type="PANTHER" id="PTHR31175">
    <property type="entry name" value="AUXIN-RESPONSIVE FAMILY PROTEIN"/>
    <property type="match status" value="1"/>
</dbReference>
<dbReference type="AlphaFoldDB" id="A0AAV9AE72"/>
<evidence type="ECO:0000256" key="1">
    <source>
        <dbReference type="ARBA" id="ARBA00006974"/>
    </source>
</evidence>
<dbReference type="PANTHER" id="PTHR31175:SF82">
    <property type="entry name" value="AUXIN-RESPONSIVE PROTEIN SAUR65"/>
    <property type="match status" value="1"/>
</dbReference>
<dbReference type="Proteomes" id="UP001179952">
    <property type="component" value="Unassembled WGS sequence"/>
</dbReference>
<reference evidence="2" key="1">
    <citation type="journal article" date="2023" name="Nat. Commun.">
        <title>Diploid and tetraploid genomes of Acorus and the evolution of monocots.</title>
        <authorList>
            <person name="Ma L."/>
            <person name="Liu K.W."/>
            <person name="Li Z."/>
            <person name="Hsiao Y.Y."/>
            <person name="Qi Y."/>
            <person name="Fu T."/>
            <person name="Tang G.D."/>
            <person name="Zhang D."/>
            <person name="Sun W.H."/>
            <person name="Liu D.K."/>
            <person name="Li Y."/>
            <person name="Chen G.Z."/>
            <person name="Liu X.D."/>
            <person name="Liao X.Y."/>
            <person name="Jiang Y.T."/>
            <person name="Yu X."/>
            <person name="Hao Y."/>
            <person name="Huang J."/>
            <person name="Zhao X.W."/>
            <person name="Ke S."/>
            <person name="Chen Y.Y."/>
            <person name="Wu W.L."/>
            <person name="Hsu J.L."/>
            <person name="Lin Y.F."/>
            <person name="Huang M.D."/>
            <person name="Li C.Y."/>
            <person name="Huang L."/>
            <person name="Wang Z.W."/>
            <person name="Zhao X."/>
            <person name="Zhong W.Y."/>
            <person name="Peng D.H."/>
            <person name="Ahmad S."/>
            <person name="Lan S."/>
            <person name="Zhang J.S."/>
            <person name="Tsai W.C."/>
            <person name="Van de Peer Y."/>
            <person name="Liu Z.J."/>
        </authorList>
    </citation>
    <scope>NUCLEOTIDE SEQUENCE</scope>
    <source>
        <strain evidence="2">SCP</strain>
    </source>
</reference>
<name>A0AAV9AE72_ACOGR</name>
<comment type="similarity">
    <text evidence="1">Belongs to the ARG7 family.</text>
</comment>
<gene>
    <name evidence="2" type="ORF">QJS04_geneDACA001337</name>
</gene>
<proteinExistence type="inferred from homology"/>
<dbReference type="Pfam" id="PF02519">
    <property type="entry name" value="Auxin_inducible"/>
    <property type="match status" value="1"/>
</dbReference>
<reference evidence="2" key="2">
    <citation type="submission" date="2023-06" db="EMBL/GenBank/DDBJ databases">
        <authorList>
            <person name="Ma L."/>
            <person name="Liu K.-W."/>
            <person name="Li Z."/>
            <person name="Hsiao Y.-Y."/>
            <person name="Qi Y."/>
            <person name="Fu T."/>
            <person name="Tang G."/>
            <person name="Zhang D."/>
            <person name="Sun W.-H."/>
            <person name="Liu D.-K."/>
            <person name="Li Y."/>
            <person name="Chen G.-Z."/>
            <person name="Liu X.-D."/>
            <person name="Liao X.-Y."/>
            <person name="Jiang Y.-T."/>
            <person name="Yu X."/>
            <person name="Hao Y."/>
            <person name="Huang J."/>
            <person name="Zhao X.-W."/>
            <person name="Ke S."/>
            <person name="Chen Y.-Y."/>
            <person name="Wu W.-L."/>
            <person name="Hsu J.-L."/>
            <person name="Lin Y.-F."/>
            <person name="Huang M.-D."/>
            <person name="Li C.-Y."/>
            <person name="Huang L."/>
            <person name="Wang Z.-W."/>
            <person name="Zhao X."/>
            <person name="Zhong W.-Y."/>
            <person name="Peng D.-H."/>
            <person name="Ahmad S."/>
            <person name="Lan S."/>
            <person name="Zhang J.-S."/>
            <person name="Tsai W.-C."/>
            <person name="Van De Peer Y."/>
            <person name="Liu Z.-J."/>
        </authorList>
    </citation>
    <scope>NUCLEOTIDE SEQUENCE</scope>
    <source>
        <strain evidence="2">SCP</strain>
        <tissue evidence="2">Leaves</tissue>
    </source>
</reference>
<keyword evidence="3" id="KW-1185">Reference proteome</keyword>
<sequence length="89" mass="10270">MLRLLQKLMRAFGLINRSSVAKRGHFVVYTSDGRRFVVPLVYLKSTIFRELFRLSEFVFGYPDSGPIKLVCDGVFMEYACSLISKSIFH</sequence>
<dbReference type="EMBL" id="JAUJYN010000010">
    <property type="protein sequence ID" value="KAK1262559.1"/>
    <property type="molecule type" value="Genomic_DNA"/>
</dbReference>
<dbReference type="InterPro" id="IPR003676">
    <property type="entry name" value="SAUR_fam"/>
</dbReference>
<evidence type="ECO:0000313" key="2">
    <source>
        <dbReference type="EMBL" id="KAK1262559.1"/>
    </source>
</evidence>
<evidence type="ECO:0000313" key="3">
    <source>
        <dbReference type="Proteomes" id="UP001179952"/>
    </source>
</evidence>
<dbReference type="GO" id="GO:0009733">
    <property type="term" value="P:response to auxin"/>
    <property type="evidence" value="ECO:0007669"/>
    <property type="project" value="InterPro"/>
</dbReference>
<accession>A0AAV9AE72</accession>
<comment type="caution">
    <text evidence="2">The sequence shown here is derived from an EMBL/GenBank/DDBJ whole genome shotgun (WGS) entry which is preliminary data.</text>
</comment>
<protein>
    <submittedName>
        <fullName evidence="2">Uncharacterized protein</fullName>
    </submittedName>
</protein>